<reference evidence="4 5" key="1">
    <citation type="submission" date="2022-04" db="EMBL/GenBank/DDBJ databases">
        <title>Leucobacter sp. isolated from rhizosphere of garlic.</title>
        <authorList>
            <person name="Won M."/>
            <person name="Lee C.-M."/>
            <person name="Woen H.-Y."/>
            <person name="Kwon S.-W."/>
        </authorList>
    </citation>
    <scope>NUCLEOTIDE SEQUENCE [LARGE SCALE GENOMIC DNA]</scope>
    <source>
        <strain evidence="4 5">H21R-40</strain>
    </source>
</reference>
<dbReference type="InterPro" id="IPR032109">
    <property type="entry name" value="Big_3_5"/>
</dbReference>
<dbReference type="InterPro" id="IPR013783">
    <property type="entry name" value="Ig-like_fold"/>
</dbReference>
<evidence type="ECO:0000313" key="4">
    <source>
        <dbReference type="EMBL" id="UOQ56621.1"/>
    </source>
</evidence>
<feature type="signal peptide" evidence="2">
    <location>
        <begin position="1"/>
        <end position="31"/>
    </location>
</feature>
<feature type="transmembrane region" description="Helical" evidence="1">
    <location>
        <begin position="497"/>
        <end position="516"/>
    </location>
</feature>
<dbReference type="EMBL" id="CP095045">
    <property type="protein sequence ID" value="UOQ56621.1"/>
    <property type="molecule type" value="Genomic_DNA"/>
</dbReference>
<feature type="domain" description="Bacterial Ig-like" evidence="3">
    <location>
        <begin position="380"/>
        <end position="461"/>
    </location>
</feature>
<dbReference type="RefSeq" id="WP_244727007.1">
    <property type="nucleotide sequence ID" value="NZ_CP095045.1"/>
</dbReference>
<evidence type="ECO:0000256" key="2">
    <source>
        <dbReference type="SAM" id="SignalP"/>
    </source>
</evidence>
<keyword evidence="1" id="KW-0472">Membrane</keyword>
<dbReference type="Pfam" id="PF16640">
    <property type="entry name" value="Big_3_5"/>
    <property type="match status" value="2"/>
</dbReference>
<sequence>MLTIMRRLITGIVAGLALVFGGILAAAPAQAATVTWDGTLSDGDASWQRPSCTGVGPNIEWFDTQDLSVDTDGVYTFQMLAQAPLPPSGTGADGYFLLYAAPFDPAAPLTNCIASDDDSGGGWLPRIVTELAAGDYVLVTTQCCDGITPDQAMSYTNQVTGPGDIRLTHRAPGSVQISPAAAAIPAGEDLAQLVVALSEQPSADVTIPLTSSDPALLAVPASVTIPAAEWEDGATFEVARLAAVTVDTTVSVETGLTTSADPRFSGLEVADVPVTLDARLATTTALEADPATVTIGEATAFTATVDRAGATGDVEFFDGGDSLGSAPLVDGTATLDAVVLPVGPRSVTATYAGDAAHAASASDPVIVTVERAASTTTLALAESSIVVGEDAALDVSVSGAAPSGEVAILRDGDPVGTVAAGTATTLVLADLPVGEHRFTAEYAGDAQNLGSASEAVVLTVAPAVLPPTPGKPETPAAPAPALPGTPTALVATGAGPGGPLAAAGLVLAAAGAILLAHRRRTRLH</sequence>
<feature type="chain" id="PRO_5047075756" evidence="2">
    <location>
        <begin position="32"/>
        <end position="524"/>
    </location>
</feature>
<evidence type="ECO:0000259" key="3">
    <source>
        <dbReference type="Pfam" id="PF16640"/>
    </source>
</evidence>
<feature type="domain" description="Bacterial Ig-like" evidence="3">
    <location>
        <begin position="287"/>
        <end position="369"/>
    </location>
</feature>
<evidence type="ECO:0000313" key="5">
    <source>
        <dbReference type="Proteomes" id="UP000831786"/>
    </source>
</evidence>
<protein>
    <submittedName>
        <fullName evidence="4">Ig-like domain-containing protein</fullName>
    </submittedName>
</protein>
<proteinExistence type="predicted"/>
<keyword evidence="1" id="KW-1133">Transmembrane helix</keyword>
<evidence type="ECO:0000256" key="1">
    <source>
        <dbReference type="SAM" id="Phobius"/>
    </source>
</evidence>
<dbReference type="Gene3D" id="2.60.40.10">
    <property type="entry name" value="Immunoglobulins"/>
    <property type="match status" value="2"/>
</dbReference>
<keyword evidence="2" id="KW-0732">Signal</keyword>
<gene>
    <name evidence="4" type="ORF">MUN78_13190</name>
</gene>
<dbReference type="Proteomes" id="UP000831786">
    <property type="component" value="Chromosome"/>
</dbReference>
<keyword evidence="1" id="KW-0812">Transmembrane</keyword>
<name>A0ABY4FKL9_9MICO</name>
<organism evidence="4 5">
    <name type="scientific">Leucobacter allii</name>
    <dbReference type="NCBI Taxonomy" id="2932247"/>
    <lineage>
        <taxon>Bacteria</taxon>
        <taxon>Bacillati</taxon>
        <taxon>Actinomycetota</taxon>
        <taxon>Actinomycetes</taxon>
        <taxon>Micrococcales</taxon>
        <taxon>Microbacteriaceae</taxon>
        <taxon>Leucobacter</taxon>
    </lineage>
</organism>
<keyword evidence="5" id="KW-1185">Reference proteome</keyword>
<accession>A0ABY4FKL9</accession>